<dbReference type="InterPro" id="IPR001841">
    <property type="entry name" value="Znf_RING"/>
</dbReference>
<dbReference type="AlphaFoldDB" id="A0A9J6FEM2"/>
<name>A0A9J6FEM2_HAELO</name>
<accession>A0A9J6FEM2</accession>
<dbReference type="SUPFAM" id="SSF57850">
    <property type="entry name" value="RING/U-box"/>
    <property type="match status" value="1"/>
</dbReference>
<feature type="domain" description="RING-type" evidence="4">
    <location>
        <begin position="25"/>
        <end position="69"/>
    </location>
</feature>
<evidence type="ECO:0000313" key="5">
    <source>
        <dbReference type="EMBL" id="KAH9360849.1"/>
    </source>
</evidence>
<reference evidence="5 6" key="1">
    <citation type="journal article" date="2020" name="Cell">
        <title>Large-Scale Comparative Analyses of Tick Genomes Elucidate Their Genetic Diversity and Vector Capacities.</title>
        <authorList>
            <consortium name="Tick Genome and Microbiome Consortium (TIGMIC)"/>
            <person name="Jia N."/>
            <person name="Wang J."/>
            <person name="Shi W."/>
            <person name="Du L."/>
            <person name="Sun Y."/>
            <person name="Zhan W."/>
            <person name="Jiang J.F."/>
            <person name="Wang Q."/>
            <person name="Zhang B."/>
            <person name="Ji P."/>
            <person name="Bell-Sakyi L."/>
            <person name="Cui X.M."/>
            <person name="Yuan T.T."/>
            <person name="Jiang B.G."/>
            <person name="Yang W.F."/>
            <person name="Lam T.T."/>
            <person name="Chang Q.C."/>
            <person name="Ding S.J."/>
            <person name="Wang X.J."/>
            <person name="Zhu J.G."/>
            <person name="Ruan X.D."/>
            <person name="Zhao L."/>
            <person name="Wei J.T."/>
            <person name="Ye R.Z."/>
            <person name="Que T.C."/>
            <person name="Du C.H."/>
            <person name="Zhou Y.H."/>
            <person name="Cheng J.X."/>
            <person name="Dai P.F."/>
            <person name="Guo W.B."/>
            <person name="Han X.H."/>
            <person name="Huang E.J."/>
            <person name="Li L.F."/>
            <person name="Wei W."/>
            <person name="Gao Y.C."/>
            <person name="Liu J.Z."/>
            <person name="Shao H.Z."/>
            <person name="Wang X."/>
            <person name="Wang C.C."/>
            <person name="Yang T.C."/>
            <person name="Huo Q.B."/>
            <person name="Li W."/>
            <person name="Chen H.Y."/>
            <person name="Chen S.E."/>
            <person name="Zhou L.G."/>
            <person name="Ni X.B."/>
            <person name="Tian J.H."/>
            <person name="Sheng Y."/>
            <person name="Liu T."/>
            <person name="Pan Y.S."/>
            <person name="Xia L.Y."/>
            <person name="Li J."/>
            <person name="Zhao F."/>
            <person name="Cao W.C."/>
        </authorList>
    </citation>
    <scope>NUCLEOTIDE SEQUENCE [LARGE SCALE GENOMIC DNA]</scope>
    <source>
        <strain evidence="5">HaeL-2018</strain>
    </source>
</reference>
<proteinExistence type="predicted"/>
<keyword evidence="1 3" id="KW-0863">Zinc-finger</keyword>
<organism evidence="5 6">
    <name type="scientific">Haemaphysalis longicornis</name>
    <name type="common">Bush tick</name>
    <dbReference type="NCBI Taxonomy" id="44386"/>
    <lineage>
        <taxon>Eukaryota</taxon>
        <taxon>Metazoa</taxon>
        <taxon>Ecdysozoa</taxon>
        <taxon>Arthropoda</taxon>
        <taxon>Chelicerata</taxon>
        <taxon>Arachnida</taxon>
        <taxon>Acari</taxon>
        <taxon>Parasitiformes</taxon>
        <taxon>Ixodida</taxon>
        <taxon>Ixodoidea</taxon>
        <taxon>Ixodidae</taxon>
        <taxon>Haemaphysalinae</taxon>
        <taxon>Haemaphysalis</taxon>
    </lineage>
</organism>
<evidence type="ECO:0000256" key="1">
    <source>
        <dbReference type="ARBA" id="ARBA00022771"/>
    </source>
</evidence>
<protein>
    <recommendedName>
        <fullName evidence="4">RING-type domain-containing protein</fullName>
    </recommendedName>
</protein>
<comment type="caution">
    <text evidence="5">The sequence shown here is derived from an EMBL/GenBank/DDBJ whole genome shotgun (WGS) entry which is preliminary data.</text>
</comment>
<keyword evidence="2" id="KW-0862">Zinc</keyword>
<dbReference type="OrthoDB" id="5980013at2759"/>
<dbReference type="PROSITE" id="PS50089">
    <property type="entry name" value="ZF_RING_2"/>
    <property type="match status" value="1"/>
</dbReference>
<evidence type="ECO:0000313" key="6">
    <source>
        <dbReference type="Proteomes" id="UP000821853"/>
    </source>
</evidence>
<dbReference type="Proteomes" id="UP000821853">
    <property type="component" value="Chromosome 1"/>
</dbReference>
<evidence type="ECO:0000256" key="2">
    <source>
        <dbReference type="ARBA" id="ARBA00022833"/>
    </source>
</evidence>
<sequence>MRGFGDFLDCRRICFVDSPPRDSVCDMCGECAAHSNRLPCGHTVCVPCSGVAQLRFPSGRSVPRCPVDKRWFFQATDYLLRPSAQARMWRLRVRCINASGGCRFVGPLHELERHCRFVCEYVPVSGGNACKRSDIVSEIFADLG</sequence>
<dbReference type="VEuPathDB" id="VectorBase:HLOH_063508"/>
<dbReference type="Gene3D" id="3.30.40.10">
    <property type="entry name" value="Zinc/RING finger domain, C3HC4 (zinc finger)"/>
    <property type="match status" value="1"/>
</dbReference>
<evidence type="ECO:0000256" key="3">
    <source>
        <dbReference type="PROSITE-ProRule" id="PRU00175"/>
    </source>
</evidence>
<keyword evidence="1 3" id="KW-0479">Metal-binding</keyword>
<gene>
    <name evidence="5" type="ORF">HPB48_009357</name>
</gene>
<dbReference type="EMBL" id="JABSTR010000001">
    <property type="protein sequence ID" value="KAH9360849.1"/>
    <property type="molecule type" value="Genomic_DNA"/>
</dbReference>
<dbReference type="SUPFAM" id="SSF49599">
    <property type="entry name" value="TRAF domain-like"/>
    <property type="match status" value="1"/>
</dbReference>
<dbReference type="GO" id="GO:0008270">
    <property type="term" value="F:zinc ion binding"/>
    <property type="evidence" value="ECO:0007669"/>
    <property type="project" value="UniProtKB-KW"/>
</dbReference>
<dbReference type="InterPro" id="IPR013083">
    <property type="entry name" value="Znf_RING/FYVE/PHD"/>
</dbReference>
<keyword evidence="6" id="KW-1185">Reference proteome</keyword>
<dbReference type="OMA" id="NGTDICT"/>
<evidence type="ECO:0000259" key="4">
    <source>
        <dbReference type="PROSITE" id="PS50089"/>
    </source>
</evidence>